<comment type="caution">
    <text evidence="2">The sequence shown here is derived from an EMBL/GenBank/DDBJ whole genome shotgun (WGS) entry which is preliminary data.</text>
</comment>
<dbReference type="AlphaFoldDB" id="A0AAD8LRS3"/>
<keyword evidence="3" id="KW-1185">Reference proteome</keyword>
<organism evidence="2 3">
    <name type="scientific">Acipenser oxyrinchus oxyrinchus</name>
    <dbReference type="NCBI Taxonomy" id="40147"/>
    <lineage>
        <taxon>Eukaryota</taxon>
        <taxon>Metazoa</taxon>
        <taxon>Chordata</taxon>
        <taxon>Craniata</taxon>
        <taxon>Vertebrata</taxon>
        <taxon>Euteleostomi</taxon>
        <taxon>Actinopterygii</taxon>
        <taxon>Chondrostei</taxon>
        <taxon>Acipenseriformes</taxon>
        <taxon>Acipenseridae</taxon>
        <taxon>Acipenser</taxon>
    </lineage>
</organism>
<reference evidence="2" key="1">
    <citation type="submission" date="2022-02" db="EMBL/GenBank/DDBJ databases">
        <title>Atlantic sturgeon de novo genome assembly.</title>
        <authorList>
            <person name="Stock M."/>
            <person name="Klopp C."/>
            <person name="Guiguen Y."/>
            <person name="Cabau C."/>
            <person name="Parinello H."/>
            <person name="Santidrian Yebra-Pimentel E."/>
            <person name="Kuhl H."/>
            <person name="Dirks R.P."/>
            <person name="Guessner J."/>
            <person name="Wuertz S."/>
            <person name="Du K."/>
            <person name="Schartl M."/>
        </authorList>
    </citation>
    <scope>NUCLEOTIDE SEQUENCE</scope>
    <source>
        <strain evidence="2">STURGEONOMICS-FGT-2020</strain>
        <tissue evidence="2">Whole blood</tissue>
    </source>
</reference>
<proteinExistence type="predicted"/>
<evidence type="ECO:0000313" key="2">
    <source>
        <dbReference type="EMBL" id="KAK1173171.1"/>
    </source>
</evidence>
<dbReference type="Proteomes" id="UP001230051">
    <property type="component" value="Unassembled WGS sequence"/>
</dbReference>
<sequence length="280" mass="32558">MQTWKNSNFLFLSAGMVTWSEDLGNMRFSKMISHSEPLFQFDRKTTFLASKSLADIRSKSFVYPETVPDYNIWSRKAPDFTPKLYRSLSLPRNTPESKQAASKMTNSAGKLDIVEEIKTTILPEIVQKKESPKFIAKFKPPDARDARIMFVKTGKFPTAGFKDPKPHDFRQYDENIPDFNTTYERDPWNRNFKSQQLNASTGLQPVKHSQEKTSVGRLDTYKPRELKRDSKLILPKKSWPPKSASYSVRIMQLVFPRTFKTVSMHFNFYCHVTMFSLILE</sequence>
<evidence type="ECO:0000256" key="1">
    <source>
        <dbReference type="SAM" id="MobiDB-lite"/>
    </source>
</evidence>
<accession>A0AAD8LRS3</accession>
<name>A0AAD8LRS3_ACIOX</name>
<evidence type="ECO:0000313" key="3">
    <source>
        <dbReference type="Proteomes" id="UP001230051"/>
    </source>
</evidence>
<dbReference type="EMBL" id="JAGXEW010000003">
    <property type="protein sequence ID" value="KAK1173171.1"/>
    <property type="molecule type" value="Genomic_DNA"/>
</dbReference>
<gene>
    <name evidence="2" type="ORF">AOXY_G3228</name>
</gene>
<protein>
    <submittedName>
        <fullName evidence="2">Uncharacterized protein</fullName>
    </submittedName>
</protein>
<feature type="region of interest" description="Disordered" evidence="1">
    <location>
        <begin position="199"/>
        <end position="218"/>
    </location>
</feature>